<dbReference type="Proteomes" id="UP000324832">
    <property type="component" value="Unassembled WGS sequence"/>
</dbReference>
<name>A0A5E4Q2Z6_9NEOP</name>
<gene>
    <name evidence="1" type="ORF">LSINAPIS_LOCUS4138</name>
</gene>
<protein>
    <submittedName>
        <fullName evidence="1">Uncharacterized protein</fullName>
    </submittedName>
</protein>
<dbReference type="EMBL" id="FZQP02001070">
    <property type="protein sequence ID" value="VVC91473.1"/>
    <property type="molecule type" value="Genomic_DNA"/>
</dbReference>
<evidence type="ECO:0000313" key="1">
    <source>
        <dbReference type="EMBL" id="VVC91473.1"/>
    </source>
</evidence>
<sequence length="89" mass="10319">MDPIKAFIVKLETPYYTEPSSSIIIYLYLDWRHLQKGMKMTGDRMSRNKDKHEGASARTYHIMSEAERASGRRGGWNTLEVTLVYLGYS</sequence>
<dbReference type="AlphaFoldDB" id="A0A5E4Q2Z6"/>
<reference evidence="1 2" key="1">
    <citation type="submission" date="2017-07" db="EMBL/GenBank/DDBJ databases">
        <authorList>
            <person name="Talla V."/>
            <person name="Backstrom N."/>
        </authorList>
    </citation>
    <scope>NUCLEOTIDE SEQUENCE [LARGE SCALE GENOMIC DNA]</scope>
</reference>
<evidence type="ECO:0000313" key="2">
    <source>
        <dbReference type="Proteomes" id="UP000324832"/>
    </source>
</evidence>
<keyword evidence="2" id="KW-1185">Reference proteome</keyword>
<proteinExistence type="predicted"/>
<accession>A0A5E4Q2Z6</accession>
<organism evidence="1 2">
    <name type="scientific">Leptidea sinapis</name>
    <dbReference type="NCBI Taxonomy" id="189913"/>
    <lineage>
        <taxon>Eukaryota</taxon>
        <taxon>Metazoa</taxon>
        <taxon>Ecdysozoa</taxon>
        <taxon>Arthropoda</taxon>
        <taxon>Hexapoda</taxon>
        <taxon>Insecta</taxon>
        <taxon>Pterygota</taxon>
        <taxon>Neoptera</taxon>
        <taxon>Endopterygota</taxon>
        <taxon>Lepidoptera</taxon>
        <taxon>Glossata</taxon>
        <taxon>Ditrysia</taxon>
        <taxon>Papilionoidea</taxon>
        <taxon>Pieridae</taxon>
        <taxon>Dismorphiinae</taxon>
        <taxon>Leptidea</taxon>
    </lineage>
</organism>